<evidence type="ECO:0000313" key="3">
    <source>
        <dbReference type="EMBL" id="SDC60490.1"/>
    </source>
</evidence>
<dbReference type="InterPro" id="IPR000073">
    <property type="entry name" value="AB_hydrolase_1"/>
</dbReference>
<dbReference type="PANTHER" id="PTHR43798">
    <property type="entry name" value="MONOACYLGLYCEROL LIPASE"/>
    <property type="match status" value="1"/>
</dbReference>
<organism evidence="3 4">
    <name type="scientific">Actinokineospora iranica</name>
    <dbReference type="NCBI Taxonomy" id="1271860"/>
    <lineage>
        <taxon>Bacteria</taxon>
        <taxon>Bacillati</taxon>
        <taxon>Actinomycetota</taxon>
        <taxon>Actinomycetes</taxon>
        <taxon>Pseudonocardiales</taxon>
        <taxon>Pseudonocardiaceae</taxon>
        <taxon>Actinokineospora</taxon>
    </lineage>
</organism>
<dbReference type="InterPro" id="IPR029058">
    <property type="entry name" value="AB_hydrolase_fold"/>
</dbReference>
<proteinExistence type="predicted"/>
<dbReference type="GO" id="GO:0016787">
    <property type="term" value="F:hydrolase activity"/>
    <property type="evidence" value="ECO:0007669"/>
    <property type="project" value="UniProtKB-KW"/>
</dbReference>
<reference evidence="4" key="1">
    <citation type="submission" date="2016-10" db="EMBL/GenBank/DDBJ databases">
        <authorList>
            <person name="Varghese N."/>
            <person name="Submissions S."/>
        </authorList>
    </citation>
    <scope>NUCLEOTIDE SEQUENCE [LARGE SCALE GENOMIC DNA]</scope>
    <source>
        <strain evidence="4">IBRC-M 10403</strain>
    </source>
</reference>
<evidence type="ECO:0000313" key="4">
    <source>
        <dbReference type="Proteomes" id="UP000199501"/>
    </source>
</evidence>
<keyword evidence="4" id="KW-1185">Reference proteome</keyword>
<protein>
    <submittedName>
        <fullName evidence="3">Pimeloyl-ACP methyl ester carboxylesterase</fullName>
    </submittedName>
</protein>
<dbReference type="PRINTS" id="PR00111">
    <property type="entry name" value="ABHYDROLASE"/>
</dbReference>
<gene>
    <name evidence="3" type="ORF">SAMN05216174_10394</name>
</gene>
<dbReference type="GO" id="GO:0016020">
    <property type="term" value="C:membrane"/>
    <property type="evidence" value="ECO:0007669"/>
    <property type="project" value="TreeGrafter"/>
</dbReference>
<dbReference type="SUPFAM" id="SSF53474">
    <property type="entry name" value="alpha/beta-Hydrolases"/>
    <property type="match status" value="1"/>
</dbReference>
<dbReference type="STRING" id="1271860.SAMN05216174_10394"/>
<dbReference type="InterPro" id="IPR050266">
    <property type="entry name" value="AB_hydrolase_sf"/>
</dbReference>
<keyword evidence="1" id="KW-0378">Hydrolase</keyword>
<dbReference type="Proteomes" id="UP000199501">
    <property type="component" value="Unassembled WGS sequence"/>
</dbReference>
<dbReference type="Pfam" id="PF12697">
    <property type="entry name" value="Abhydrolase_6"/>
    <property type="match status" value="1"/>
</dbReference>
<dbReference type="EMBL" id="FMZZ01000003">
    <property type="protein sequence ID" value="SDC60490.1"/>
    <property type="molecule type" value="Genomic_DNA"/>
</dbReference>
<sequence length="250" mass="26876">MSLVHYTDTGSGTPLVLFHGFCLDSRMWDPVRDGLSAHVRLITPDQRGFGRSPLGDDPPSLETVAADMVGLLDDLGLERAVIGGCSMGGYVAMAVLRAAPERVSGVLLVDTKAREDVPEAKANRLAVAARAEREGTAPWLADQMLPTILVNRSCDGIVREWMEAQPRESVAWAQRAMADRVDSRETLRGLDIDALVVHGEADGLMPVELAEELAELTAGKLAVLPGAGHLPPVERPEEFVAAVTPWLTAR</sequence>
<name>A0A1G6MY46_9PSEU</name>
<dbReference type="AlphaFoldDB" id="A0A1G6MY46"/>
<dbReference type="PANTHER" id="PTHR43798:SF31">
    <property type="entry name" value="AB HYDROLASE SUPERFAMILY PROTEIN YCLE"/>
    <property type="match status" value="1"/>
</dbReference>
<accession>A0A1G6MY46</accession>
<dbReference type="Gene3D" id="3.40.50.1820">
    <property type="entry name" value="alpha/beta hydrolase"/>
    <property type="match status" value="1"/>
</dbReference>
<evidence type="ECO:0000256" key="1">
    <source>
        <dbReference type="ARBA" id="ARBA00022801"/>
    </source>
</evidence>
<feature type="domain" description="AB hydrolase-1" evidence="2">
    <location>
        <begin position="15"/>
        <end position="242"/>
    </location>
</feature>
<evidence type="ECO:0000259" key="2">
    <source>
        <dbReference type="Pfam" id="PF12697"/>
    </source>
</evidence>